<dbReference type="EMBL" id="CAUYUJ010008678">
    <property type="protein sequence ID" value="CAK0824622.1"/>
    <property type="molecule type" value="Genomic_DNA"/>
</dbReference>
<proteinExistence type="predicted"/>
<reference evidence="1" key="1">
    <citation type="submission" date="2023-10" db="EMBL/GenBank/DDBJ databases">
        <authorList>
            <person name="Chen Y."/>
            <person name="Shah S."/>
            <person name="Dougan E. K."/>
            <person name="Thang M."/>
            <person name="Chan C."/>
        </authorList>
    </citation>
    <scope>NUCLEOTIDE SEQUENCE [LARGE SCALE GENOMIC DNA]</scope>
</reference>
<name>A0ABN9RYW0_9DINO</name>
<dbReference type="Proteomes" id="UP001189429">
    <property type="component" value="Unassembled WGS sequence"/>
</dbReference>
<evidence type="ECO:0000313" key="2">
    <source>
        <dbReference type="Proteomes" id="UP001189429"/>
    </source>
</evidence>
<comment type="caution">
    <text evidence="1">The sequence shown here is derived from an EMBL/GenBank/DDBJ whole genome shotgun (WGS) entry which is preliminary data.</text>
</comment>
<protein>
    <submittedName>
        <fullName evidence="1">Uncharacterized protein</fullName>
    </submittedName>
</protein>
<evidence type="ECO:0000313" key="1">
    <source>
        <dbReference type="EMBL" id="CAK0824622.1"/>
    </source>
</evidence>
<feature type="non-terminal residue" evidence="1">
    <location>
        <position position="1"/>
    </location>
</feature>
<keyword evidence="2" id="KW-1185">Reference proteome</keyword>
<accession>A0ABN9RYW0</accession>
<gene>
    <name evidence="1" type="ORF">PCOR1329_LOCUS24994</name>
</gene>
<sequence length="121" mass="13219">QAIHGAACLEGGEAFQVRTPNEESSGNQIYGFLRSGREAARRGGTLEEALAGGCREVQAAFPPDPLGVPLRFDLCNRLARASCRQWRPEDSPADDSRGEMQLGQVAMWLILMGGVLYARQW</sequence>
<organism evidence="1 2">
    <name type="scientific">Prorocentrum cordatum</name>
    <dbReference type="NCBI Taxonomy" id="2364126"/>
    <lineage>
        <taxon>Eukaryota</taxon>
        <taxon>Sar</taxon>
        <taxon>Alveolata</taxon>
        <taxon>Dinophyceae</taxon>
        <taxon>Prorocentrales</taxon>
        <taxon>Prorocentraceae</taxon>
        <taxon>Prorocentrum</taxon>
    </lineage>
</organism>